<dbReference type="EMBL" id="JQGJ01000017">
    <property type="protein sequence ID" value="KHK62552.1"/>
    <property type="molecule type" value="Genomic_DNA"/>
</dbReference>
<proteinExistence type="predicted"/>
<evidence type="ECO:0000313" key="1">
    <source>
        <dbReference type="EMBL" id="KHK62552.1"/>
    </source>
</evidence>
<protein>
    <submittedName>
        <fullName evidence="1">Uncharacterized protein</fullName>
    </submittedName>
</protein>
<reference evidence="2" key="1">
    <citation type="submission" date="2015-03" db="EMBL/GenBank/DDBJ databases">
        <title>Pseudomonas frederiksbergensis hydrocarbon degrader.</title>
        <authorList>
            <person name="Brown L.M."/>
            <person name="Ruiz O.N."/>
            <person name="Mueller S."/>
            <person name="Gunasekera T.S."/>
        </authorList>
    </citation>
    <scope>NUCLEOTIDE SEQUENCE [LARGE SCALE GENOMIC DNA]</scope>
    <source>
        <strain evidence="2">SI8</strain>
    </source>
</reference>
<dbReference type="AlphaFoldDB" id="A0A0B1YZI7"/>
<gene>
    <name evidence="1" type="ORF">JZ00_22550</name>
</gene>
<comment type="caution">
    <text evidence="1">The sequence shown here is derived from an EMBL/GenBank/DDBJ whole genome shotgun (WGS) entry which is preliminary data.</text>
</comment>
<evidence type="ECO:0000313" key="2">
    <source>
        <dbReference type="Proteomes" id="UP000030949"/>
    </source>
</evidence>
<accession>A0A0B1YZI7</accession>
<dbReference type="Proteomes" id="UP000030949">
    <property type="component" value="Unassembled WGS sequence"/>
</dbReference>
<sequence>MKASGLIRNKMVHVFLHPIRLVGGDESDVSQNLAHIEATALVRNFVVRGAGERPSLRRALGES</sequence>
<organism evidence="1 2">
    <name type="scientific">Pseudomonas frederiksbergensis</name>
    <dbReference type="NCBI Taxonomy" id="104087"/>
    <lineage>
        <taxon>Bacteria</taxon>
        <taxon>Pseudomonadati</taxon>
        <taxon>Pseudomonadota</taxon>
        <taxon>Gammaproteobacteria</taxon>
        <taxon>Pseudomonadales</taxon>
        <taxon>Pseudomonadaceae</taxon>
        <taxon>Pseudomonas</taxon>
    </lineage>
</organism>
<name>A0A0B1YZI7_9PSED</name>